<dbReference type="AlphaFoldDB" id="A0A1D1Y3J0"/>
<feature type="transmembrane region" description="Helical" evidence="1">
    <location>
        <begin position="37"/>
        <end position="58"/>
    </location>
</feature>
<dbReference type="EMBL" id="GDJX01018768">
    <property type="protein sequence ID" value="JAT49168.1"/>
    <property type="molecule type" value="Transcribed_RNA"/>
</dbReference>
<feature type="transmembrane region" description="Helical" evidence="1">
    <location>
        <begin position="117"/>
        <end position="138"/>
    </location>
</feature>
<name>A0A1D1Y3J0_9ARAE</name>
<evidence type="ECO:0000313" key="2">
    <source>
        <dbReference type="EMBL" id="JAT49168.1"/>
    </source>
</evidence>
<sequence length="309" mass="34641">MGFFQSADHGMSLLVSSSSFRFDENRVMGFLSGGPVVLLHGLSASCHLGLLLVLSVVWSRRRCRHGRSKESLDSSGFRLYNLAFYSCLSLSLFYLFLCLFDYLWFTHHRRSDVNLPSALIDLAVRAIAWSGASAYLHLEFRYWNGKKFPFFLRAWWCFYVLLSSSLLLLDFVYYYGKLGVLPIHHWVVDVVSVLFSVALGYAGVLGERVEEYDSSREPLLNGGGVDGLTKRSNGGDKAVSLFSNAGLLSVMTFSWMGPLFSVGYRKTLDLDDVPQLADNDSVHGLFPVFKEKLESYTSITTTTTTTTTT</sequence>
<feature type="transmembrane region" description="Helical" evidence="1">
    <location>
        <begin position="186"/>
        <end position="206"/>
    </location>
</feature>
<feature type="non-terminal residue" evidence="2">
    <location>
        <position position="309"/>
    </location>
</feature>
<reference evidence="2" key="1">
    <citation type="submission" date="2015-07" db="EMBL/GenBank/DDBJ databases">
        <title>Transcriptome Assembly of Anthurium amnicola.</title>
        <authorList>
            <person name="Suzuki J."/>
        </authorList>
    </citation>
    <scope>NUCLEOTIDE SEQUENCE</scope>
</reference>
<feature type="transmembrane region" description="Helical" evidence="1">
    <location>
        <begin position="79"/>
        <end position="105"/>
    </location>
</feature>
<protein>
    <submittedName>
        <fullName evidence="2">ABC transporter C family member 3</fullName>
    </submittedName>
</protein>
<feature type="transmembrane region" description="Helical" evidence="1">
    <location>
        <begin position="150"/>
        <end position="174"/>
    </location>
</feature>
<keyword evidence="1" id="KW-0472">Membrane</keyword>
<proteinExistence type="predicted"/>
<keyword evidence="1" id="KW-0812">Transmembrane</keyword>
<keyword evidence="1" id="KW-1133">Transmembrane helix</keyword>
<gene>
    <name evidence="2" type="primary">ABCC3_2</name>
    <name evidence="2" type="ORF">g.43550</name>
</gene>
<organism evidence="2">
    <name type="scientific">Anthurium amnicola</name>
    <dbReference type="NCBI Taxonomy" id="1678845"/>
    <lineage>
        <taxon>Eukaryota</taxon>
        <taxon>Viridiplantae</taxon>
        <taxon>Streptophyta</taxon>
        <taxon>Embryophyta</taxon>
        <taxon>Tracheophyta</taxon>
        <taxon>Spermatophyta</taxon>
        <taxon>Magnoliopsida</taxon>
        <taxon>Liliopsida</taxon>
        <taxon>Araceae</taxon>
        <taxon>Pothoideae</taxon>
        <taxon>Potheae</taxon>
        <taxon>Anthurium</taxon>
    </lineage>
</organism>
<evidence type="ECO:0000256" key="1">
    <source>
        <dbReference type="SAM" id="Phobius"/>
    </source>
</evidence>
<accession>A0A1D1Y3J0</accession>